<evidence type="ECO:0000313" key="2">
    <source>
        <dbReference type="Proteomes" id="UP000077755"/>
    </source>
</evidence>
<reference evidence="1" key="1">
    <citation type="journal article" date="2016" name="Nat. Genet.">
        <title>A high-quality carrot genome assembly provides new insights into carotenoid accumulation and asterid genome evolution.</title>
        <authorList>
            <person name="Iorizzo M."/>
            <person name="Ellison S."/>
            <person name="Senalik D."/>
            <person name="Zeng P."/>
            <person name="Satapoomin P."/>
            <person name="Huang J."/>
            <person name="Bowman M."/>
            <person name="Iovene M."/>
            <person name="Sanseverino W."/>
            <person name="Cavagnaro P."/>
            <person name="Yildiz M."/>
            <person name="Macko-Podgorni A."/>
            <person name="Moranska E."/>
            <person name="Grzebelus E."/>
            <person name="Grzebelus D."/>
            <person name="Ashrafi H."/>
            <person name="Zheng Z."/>
            <person name="Cheng S."/>
            <person name="Spooner D."/>
            <person name="Van Deynze A."/>
            <person name="Simon P."/>
        </authorList>
    </citation>
    <scope>NUCLEOTIDE SEQUENCE</scope>
    <source>
        <tissue evidence="1">Leaf</tissue>
    </source>
</reference>
<protein>
    <submittedName>
        <fullName evidence="1">Uncharacterized protein</fullName>
    </submittedName>
</protein>
<dbReference type="EMBL" id="CP093343">
    <property type="protein sequence ID" value="WOG82467.1"/>
    <property type="molecule type" value="Genomic_DNA"/>
</dbReference>
<gene>
    <name evidence="1" type="ORF">DCAR_0101631</name>
</gene>
<sequence length="50" mass="5639">MDEKAGDEVLVDLNDIIKLLQTKDVEELCESYESGHNNKTVEKGNSMSRI</sequence>
<keyword evidence="2" id="KW-1185">Reference proteome</keyword>
<dbReference type="AlphaFoldDB" id="A0AAF0W3Q2"/>
<evidence type="ECO:0000313" key="1">
    <source>
        <dbReference type="EMBL" id="WOG82467.1"/>
    </source>
</evidence>
<dbReference type="Proteomes" id="UP000077755">
    <property type="component" value="Chromosome 1"/>
</dbReference>
<name>A0AAF0W3Q2_DAUCS</name>
<reference evidence="1" key="2">
    <citation type="submission" date="2022-03" db="EMBL/GenBank/DDBJ databases">
        <title>Draft title - Genomic analysis of global carrot germplasm unveils the trajectory of domestication and the origin of high carotenoid orange carrot.</title>
        <authorList>
            <person name="Iorizzo M."/>
            <person name="Ellison S."/>
            <person name="Senalik D."/>
            <person name="Macko-Podgorni A."/>
            <person name="Grzebelus D."/>
            <person name="Bostan H."/>
            <person name="Rolling W."/>
            <person name="Curaba J."/>
            <person name="Simon P."/>
        </authorList>
    </citation>
    <scope>NUCLEOTIDE SEQUENCE</scope>
    <source>
        <tissue evidence="1">Leaf</tissue>
    </source>
</reference>
<accession>A0AAF0W3Q2</accession>
<proteinExistence type="predicted"/>
<organism evidence="1 2">
    <name type="scientific">Daucus carota subsp. sativus</name>
    <name type="common">Carrot</name>
    <dbReference type="NCBI Taxonomy" id="79200"/>
    <lineage>
        <taxon>Eukaryota</taxon>
        <taxon>Viridiplantae</taxon>
        <taxon>Streptophyta</taxon>
        <taxon>Embryophyta</taxon>
        <taxon>Tracheophyta</taxon>
        <taxon>Spermatophyta</taxon>
        <taxon>Magnoliopsida</taxon>
        <taxon>eudicotyledons</taxon>
        <taxon>Gunneridae</taxon>
        <taxon>Pentapetalae</taxon>
        <taxon>asterids</taxon>
        <taxon>campanulids</taxon>
        <taxon>Apiales</taxon>
        <taxon>Apiaceae</taxon>
        <taxon>Apioideae</taxon>
        <taxon>Scandiceae</taxon>
        <taxon>Daucinae</taxon>
        <taxon>Daucus</taxon>
        <taxon>Daucus sect. Daucus</taxon>
    </lineage>
</organism>